<dbReference type="CDD" id="cd00616">
    <property type="entry name" value="AHBA_syn"/>
    <property type="match status" value="1"/>
</dbReference>
<dbReference type="InterPro" id="IPR015421">
    <property type="entry name" value="PyrdxlP-dep_Trfase_major"/>
</dbReference>
<dbReference type="Gene3D" id="3.40.640.10">
    <property type="entry name" value="Type I PLP-dependent aspartate aminotransferase-like (Major domain)"/>
    <property type="match status" value="1"/>
</dbReference>
<feature type="active site" description="Proton acceptor" evidence="3">
    <location>
        <position position="184"/>
    </location>
</feature>
<dbReference type="Pfam" id="PF01041">
    <property type="entry name" value="DegT_DnrJ_EryC1"/>
    <property type="match status" value="1"/>
</dbReference>
<sequence length="373" mass="42092">MHFVDLAKQYKTIQQEIHSAIDRVFQNGVYIGGAEVEACEREMANFLHVKHALSVNSGTDALFLALKALDIGPEDEVITTPFTFIATAEVIANIGAKPIFVDIDPRSFNIDPEKIEEKITKKTKAIMPVHLFGQAAAMGEIMKIAKQHRLFVIEDACQAIGAEYKGKKLGAIGDIGCFSFFPAKNLGTYGDGGLVVTNNAHLAEKLVLLRNHGSSEKEKYRHLILGTNSRLDAIHAAILRVKLKFLNRWNAKRIEHAKKYTKILSLVPEIILPVTLRHFNGKNFSHVFNQYTIRVKRRDALRKYLADAGIPTMVYYPLPLHLQPAFSYLKHKKGDFPESEHTVREVLSFSIYPELSLKEQRSIIQNIKKFFAK</sequence>
<dbReference type="InterPro" id="IPR015424">
    <property type="entry name" value="PyrdxlP-dep_Trfase"/>
</dbReference>
<reference evidence="6 7" key="1">
    <citation type="journal article" date="2016" name="Nat. Commun.">
        <title>Thousands of microbial genomes shed light on interconnected biogeochemical processes in an aquifer system.</title>
        <authorList>
            <person name="Anantharaman K."/>
            <person name="Brown C.T."/>
            <person name="Hug L.A."/>
            <person name="Sharon I."/>
            <person name="Castelle C.J."/>
            <person name="Probst A.J."/>
            <person name="Thomas B.C."/>
            <person name="Singh A."/>
            <person name="Wilkins M.J."/>
            <person name="Karaoz U."/>
            <person name="Brodie E.L."/>
            <person name="Williams K.H."/>
            <person name="Hubbard S.S."/>
            <person name="Banfield J.F."/>
        </authorList>
    </citation>
    <scope>NUCLEOTIDE SEQUENCE [LARGE SCALE GENOMIC DNA]</scope>
</reference>
<evidence type="ECO:0000256" key="2">
    <source>
        <dbReference type="ARBA" id="ARBA00037999"/>
    </source>
</evidence>
<gene>
    <name evidence="6" type="ORF">A3H61_02350</name>
</gene>
<dbReference type="AlphaFoldDB" id="A0A1G2A9Q5"/>
<dbReference type="InterPro" id="IPR000653">
    <property type="entry name" value="DegT/StrS_aminotransferase"/>
</dbReference>
<dbReference type="GO" id="GO:0030170">
    <property type="term" value="F:pyridoxal phosphate binding"/>
    <property type="evidence" value="ECO:0007669"/>
    <property type="project" value="UniProtKB-ARBA"/>
</dbReference>
<evidence type="ECO:0000313" key="7">
    <source>
        <dbReference type="Proteomes" id="UP000178315"/>
    </source>
</evidence>
<dbReference type="PANTHER" id="PTHR30244:SF36">
    <property type="entry name" value="3-OXO-GLUCOSE-6-PHOSPHATE:GLUTAMATE AMINOTRANSFERASE"/>
    <property type="match status" value="1"/>
</dbReference>
<evidence type="ECO:0000256" key="3">
    <source>
        <dbReference type="PIRSR" id="PIRSR000390-1"/>
    </source>
</evidence>
<dbReference type="SUPFAM" id="SSF53383">
    <property type="entry name" value="PLP-dependent transferases"/>
    <property type="match status" value="1"/>
</dbReference>
<comment type="similarity">
    <text evidence="2 5">Belongs to the DegT/DnrJ/EryC1 family.</text>
</comment>
<feature type="modified residue" description="N6-(pyridoxal phosphate)lysine" evidence="4">
    <location>
        <position position="184"/>
    </location>
</feature>
<comment type="caution">
    <text evidence="6">The sequence shown here is derived from an EMBL/GenBank/DDBJ whole genome shotgun (WGS) entry which is preliminary data.</text>
</comment>
<keyword evidence="1 4" id="KW-0663">Pyridoxal phosphate</keyword>
<accession>A0A1G2A9Q5</accession>
<dbReference type="Proteomes" id="UP000178315">
    <property type="component" value="Unassembled WGS sequence"/>
</dbReference>
<evidence type="ECO:0000256" key="4">
    <source>
        <dbReference type="PIRSR" id="PIRSR000390-2"/>
    </source>
</evidence>
<evidence type="ECO:0000313" key="6">
    <source>
        <dbReference type="EMBL" id="OGY72770.1"/>
    </source>
</evidence>
<dbReference type="PIRSF" id="PIRSF000390">
    <property type="entry name" value="PLP_StrS"/>
    <property type="match status" value="1"/>
</dbReference>
<dbReference type="EMBL" id="MHJU01000023">
    <property type="protein sequence ID" value="OGY72770.1"/>
    <property type="molecule type" value="Genomic_DNA"/>
</dbReference>
<name>A0A1G2A9Q5_9BACT</name>
<dbReference type="Gene3D" id="3.90.1150.10">
    <property type="entry name" value="Aspartate Aminotransferase, domain 1"/>
    <property type="match status" value="1"/>
</dbReference>
<dbReference type="GO" id="GO:0008483">
    <property type="term" value="F:transaminase activity"/>
    <property type="evidence" value="ECO:0007669"/>
    <property type="project" value="TreeGrafter"/>
</dbReference>
<proteinExistence type="inferred from homology"/>
<dbReference type="PANTHER" id="PTHR30244">
    <property type="entry name" value="TRANSAMINASE"/>
    <property type="match status" value="1"/>
</dbReference>
<organism evidence="6 7">
    <name type="scientific">Candidatus Jacksonbacteria bacterium RIFCSPLOWO2_02_FULL_44_20</name>
    <dbReference type="NCBI Taxonomy" id="1798460"/>
    <lineage>
        <taxon>Bacteria</taxon>
        <taxon>Candidatus Jacksoniibacteriota</taxon>
    </lineage>
</organism>
<dbReference type="GO" id="GO:0000271">
    <property type="term" value="P:polysaccharide biosynthetic process"/>
    <property type="evidence" value="ECO:0007669"/>
    <property type="project" value="TreeGrafter"/>
</dbReference>
<evidence type="ECO:0000256" key="1">
    <source>
        <dbReference type="ARBA" id="ARBA00022898"/>
    </source>
</evidence>
<evidence type="ECO:0000256" key="5">
    <source>
        <dbReference type="RuleBase" id="RU004508"/>
    </source>
</evidence>
<protein>
    <submittedName>
        <fullName evidence="6">Transcriptional regulator</fullName>
    </submittedName>
</protein>
<dbReference type="InterPro" id="IPR015422">
    <property type="entry name" value="PyrdxlP-dep_Trfase_small"/>
</dbReference>
<dbReference type="FunFam" id="3.40.640.10:FF:000089">
    <property type="entry name" value="Aminotransferase, DegT/DnrJ/EryC1/StrS family"/>
    <property type="match status" value="1"/>
</dbReference>